<keyword evidence="4 5" id="KW-0472">Membrane</keyword>
<protein>
    <recommendedName>
        <fullName evidence="6">Late embryogenesis abundant protein LEA-2 subgroup domain-containing protein</fullName>
    </recommendedName>
</protein>
<keyword evidence="8" id="KW-1185">Reference proteome</keyword>
<keyword evidence="2 5" id="KW-0812">Transmembrane</keyword>
<evidence type="ECO:0000256" key="2">
    <source>
        <dbReference type="ARBA" id="ARBA00022692"/>
    </source>
</evidence>
<reference evidence="7" key="2">
    <citation type="submission" date="2023-06" db="EMBL/GenBank/DDBJ databases">
        <authorList>
            <person name="Swenson N.G."/>
            <person name="Wegrzyn J.L."/>
            <person name="Mcevoy S.L."/>
        </authorList>
    </citation>
    <scope>NUCLEOTIDE SEQUENCE</scope>
    <source>
        <strain evidence="7">NS2018</strain>
        <tissue evidence="7">Leaf</tissue>
    </source>
</reference>
<sequence>MVDNKGPSKRKLMFAIILTPIFALGLIFLVLWLSLRAHNPKFHLQEFSIPGLGQTNGFQNSHIVFNVTVQNPNRRAWIFYKAMRGSVYYKDHLIAVEPVFHSHYYQGPKNTTVLERVFCGTMTASTVNNQRRLEFKSDLVKGTVMFSLKFTSDVKYRKSVWDTTEHRMRVKCNVGLGPDGSMLHHFRGKRCHVHFK</sequence>
<evidence type="ECO:0000313" key="7">
    <source>
        <dbReference type="EMBL" id="KAK0580116.1"/>
    </source>
</evidence>
<evidence type="ECO:0000256" key="3">
    <source>
        <dbReference type="ARBA" id="ARBA00022989"/>
    </source>
</evidence>
<dbReference type="InterPro" id="IPR004864">
    <property type="entry name" value="LEA_2"/>
</dbReference>
<comment type="subcellular location">
    <subcellularLocation>
        <location evidence="1">Membrane</location>
        <topology evidence="1">Single-pass membrane protein</topology>
    </subcellularLocation>
</comment>
<dbReference type="PANTHER" id="PTHR31415">
    <property type="entry name" value="OS05G0367900 PROTEIN"/>
    <property type="match status" value="1"/>
</dbReference>
<organism evidence="7 8">
    <name type="scientific">Acer saccharum</name>
    <name type="common">Sugar maple</name>
    <dbReference type="NCBI Taxonomy" id="4024"/>
    <lineage>
        <taxon>Eukaryota</taxon>
        <taxon>Viridiplantae</taxon>
        <taxon>Streptophyta</taxon>
        <taxon>Embryophyta</taxon>
        <taxon>Tracheophyta</taxon>
        <taxon>Spermatophyta</taxon>
        <taxon>Magnoliopsida</taxon>
        <taxon>eudicotyledons</taxon>
        <taxon>Gunneridae</taxon>
        <taxon>Pentapetalae</taxon>
        <taxon>rosids</taxon>
        <taxon>malvids</taxon>
        <taxon>Sapindales</taxon>
        <taxon>Sapindaceae</taxon>
        <taxon>Hippocastanoideae</taxon>
        <taxon>Acereae</taxon>
        <taxon>Acer</taxon>
    </lineage>
</organism>
<dbReference type="EMBL" id="JAUESC010000385">
    <property type="protein sequence ID" value="KAK0580116.1"/>
    <property type="molecule type" value="Genomic_DNA"/>
</dbReference>
<evidence type="ECO:0000256" key="1">
    <source>
        <dbReference type="ARBA" id="ARBA00004167"/>
    </source>
</evidence>
<dbReference type="InterPro" id="IPR044839">
    <property type="entry name" value="NDR1-like"/>
</dbReference>
<dbReference type="PANTHER" id="PTHR31415:SF3">
    <property type="entry name" value="LATE EMBRYOGENESIS ABUNDANT (LEA) HYDROXYPROLINE-RICH GLYCOPROTEIN FAMILY"/>
    <property type="match status" value="1"/>
</dbReference>
<reference evidence="7" key="1">
    <citation type="journal article" date="2022" name="Plant J.">
        <title>Strategies of tolerance reflected in two North American maple genomes.</title>
        <authorList>
            <person name="McEvoy S.L."/>
            <person name="Sezen U.U."/>
            <person name="Trouern-Trend A."/>
            <person name="McMahon S.M."/>
            <person name="Schaberg P.G."/>
            <person name="Yang J."/>
            <person name="Wegrzyn J.L."/>
            <person name="Swenson N.G."/>
        </authorList>
    </citation>
    <scope>NUCLEOTIDE SEQUENCE</scope>
    <source>
        <strain evidence="7">NS2018</strain>
    </source>
</reference>
<feature type="transmembrane region" description="Helical" evidence="5">
    <location>
        <begin position="12"/>
        <end position="35"/>
    </location>
</feature>
<evidence type="ECO:0000313" key="8">
    <source>
        <dbReference type="Proteomes" id="UP001168877"/>
    </source>
</evidence>
<comment type="caution">
    <text evidence="7">The sequence shown here is derived from an EMBL/GenBank/DDBJ whole genome shotgun (WGS) entry which is preliminary data.</text>
</comment>
<dbReference type="GO" id="GO:0009506">
    <property type="term" value="C:plasmodesma"/>
    <property type="evidence" value="ECO:0007669"/>
    <property type="project" value="TreeGrafter"/>
</dbReference>
<feature type="domain" description="Late embryogenesis abundant protein LEA-2 subgroup" evidence="6">
    <location>
        <begin position="67"/>
        <end position="172"/>
    </location>
</feature>
<dbReference type="GO" id="GO:0005886">
    <property type="term" value="C:plasma membrane"/>
    <property type="evidence" value="ECO:0007669"/>
    <property type="project" value="TreeGrafter"/>
</dbReference>
<keyword evidence="3 5" id="KW-1133">Transmembrane helix</keyword>
<dbReference type="Proteomes" id="UP001168877">
    <property type="component" value="Unassembled WGS sequence"/>
</dbReference>
<gene>
    <name evidence="7" type="ORF">LWI29_036621</name>
</gene>
<name>A0AA39RU61_ACESA</name>
<dbReference type="Pfam" id="PF03168">
    <property type="entry name" value="LEA_2"/>
    <property type="match status" value="1"/>
</dbReference>
<evidence type="ECO:0000259" key="6">
    <source>
        <dbReference type="Pfam" id="PF03168"/>
    </source>
</evidence>
<proteinExistence type="predicted"/>
<dbReference type="GO" id="GO:0098542">
    <property type="term" value="P:defense response to other organism"/>
    <property type="evidence" value="ECO:0007669"/>
    <property type="project" value="InterPro"/>
</dbReference>
<accession>A0AA39RU61</accession>
<dbReference type="AlphaFoldDB" id="A0AA39RU61"/>
<evidence type="ECO:0000256" key="5">
    <source>
        <dbReference type="SAM" id="Phobius"/>
    </source>
</evidence>
<evidence type="ECO:0000256" key="4">
    <source>
        <dbReference type="ARBA" id="ARBA00023136"/>
    </source>
</evidence>